<keyword evidence="1" id="KW-0805">Transcription regulation</keyword>
<dbReference type="Pfam" id="PF00440">
    <property type="entry name" value="TetR_N"/>
    <property type="match status" value="1"/>
</dbReference>
<dbReference type="InterPro" id="IPR041669">
    <property type="entry name" value="TetR_C_15"/>
</dbReference>
<evidence type="ECO:0000256" key="3">
    <source>
        <dbReference type="ARBA" id="ARBA00023163"/>
    </source>
</evidence>
<evidence type="ECO:0000256" key="2">
    <source>
        <dbReference type="ARBA" id="ARBA00023125"/>
    </source>
</evidence>
<evidence type="ECO:0000313" key="6">
    <source>
        <dbReference type="EMBL" id="RRH90402.1"/>
    </source>
</evidence>
<organism evidence="6 7">
    <name type="scientific">Variovorax beijingensis</name>
    <dbReference type="NCBI Taxonomy" id="2496117"/>
    <lineage>
        <taxon>Bacteria</taxon>
        <taxon>Pseudomonadati</taxon>
        <taxon>Pseudomonadota</taxon>
        <taxon>Betaproteobacteria</taxon>
        <taxon>Burkholderiales</taxon>
        <taxon>Comamonadaceae</taxon>
        <taxon>Variovorax</taxon>
    </lineage>
</organism>
<protein>
    <submittedName>
        <fullName evidence="6">TetR/AcrR family transcriptional regulator</fullName>
    </submittedName>
</protein>
<gene>
    <name evidence="6" type="ORF">EH244_06535</name>
</gene>
<keyword evidence="2 4" id="KW-0238">DNA-binding</keyword>
<dbReference type="PANTHER" id="PTHR30055:SF234">
    <property type="entry name" value="HTH-TYPE TRANSCRIPTIONAL REGULATOR BETI"/>
    <property type="match status" value="1"/>
</dbReference>
<dbReference type="InterPro" id="IPR050109">
    <property type="entry name" value="HTH-type_TetR-like_transc_reg"/>
</dbReference>
<comment type="caution">
    <text evidence="6">The sequence shown here is derived from an EMBL/GenBank/DDBJ whole genome shotgun (WGS) entry which is preliminary data.</text>
</comment>
<proteinExistence type="predicted"/>
<evidence type="ECO:0000259" key="5">
    <source>
        <dbReference type="PROSITE" id="PS50977"/>
    </source>
</evidence>
<dbReference type="Gene3D" id="1.10.357.10">
    <property type="entry name" value="Tetracycline Repressor, domain 2"/>
    <property type="match status" value="1"/>
</dbReference>
<feature type="DNA-binding region" description="H-T-H motif" evidence="4">
    <location>
        <begin position="45"/>
        <end position="64"/>
    </location>
</feature>
<keyword evidence="3" id="KW-0804">Transcription</keyword>
<reference evidence="6 7" key="1">
    <citation type="submission" date="2018-11" db="EMBL/GenBank/DDBJ databases">
        <title>The genome of Variovorax sp T529.</title>
        <authorList>
            <person name="Gao J."/>
        </authorList>
    </citation>
    <scope>NUCLEOTIDE SEQUENCE [LARGE SCALE GENOMIC DNA]</scope>
    <source>
        <strain evidence="6 7">T529</strain>
    </source>
</reference>
<dbReference type="PANTHER" id="PTHR30055">
    <property type="entry name" value="HTH-TYPE TRANSCRIPTIONAL REGULATOR RUTR"/>
    <property type="match status" value="1"/>
</dbReference>
<dbReference type="AlphaFoldDB" id="A0A3P3EWZ5"/>
<sequence>MSTRIARPRAALRKAPRQARSKAMVDAIVEAAARILATGGAAGFSTNQVAQAAGVGIGSLYQYFPDKHAIVEAIRRQHLDEVLAALRAASACRGAPRTCAETLVDGLVAVHAGKPGLHRALLELAPAHAAGAQAADGFEQAYADAYVEVVKALRGRQSATRAQAMALVLSGAVEGAIHAAARAGLVASPAFRRQLVDLVMAYLVREGKPATR</sequence>
<accession>A0A3P3EWZ5</accession>
<dbReference type="Proteomes" id="UP000271590">
    <property type="component" value="Unassembled WGS sequence"/>
</dbReference>
<dbReference type="PRINTS" id="PR00455">
    <property type="entry name" value="HTHTETR"/>
</dbReference>
<evidence type="ECO:0000256" key="4">
    <source>
        <dbReference type="PROSITE-ProRule" id="PRU00335"/>
    </source>
</evidence>
<dbReference type="Pfam" id="PF17918">
    <property type="entry name" value="TetR_C_15"/>
    <property type="match status" value="1"/>
</dbReference>
<dbReference type="RefSeq" id="WP_124957628.1">
    <property type="nucleotide sequence ID" value="NZ_RQXU01000003.1"/>
</dbReference>
<feature type="domain" description="HTH tetR-type" evidence="5">
    <location>
        <begin position="22"/>
        <end position="82"/>
    </location>
</feature>
<dbReference type="PROSITE" id="PS50977">
    <property type="entry name" value="HTH_TETR_2"/>
    <property type="match status" value="1"/>
</dbReference>
<name>A0A3P3EWZ5_9BURK</name>
<dbReference type="SUPFAM" id="SSF46689">
    <property type="entry name" value="Homeodomain-like"/>
    <property type="match status" value="1"/>
</dbReference>
<evidence type="ECO:0000313" key="7">
    <source>
        <dbReference type="Proteomes" id="UP000271590"/>
    </source>
</evidence>
<dbReference type="InterPro" id="IPR001647">
    <property type="entry name" value="HTH_TetR"/>
</dbReference>
<dbReference type="EMBL" id="RQXU01000003">
    <property type="protein sequence ID" value="RRH90402.1"/>
    <property type="molecule type" value="Genomic_DNA"/>
</dbReference>
<dbReference type="InterPro" id="IPR009057">
    <property type="entry name" value="Homeodomain-like_sf"/>
</dbReference>
<evidence type="ECO:0000256" key="1">
    <source>
        <dbReference type="ARBA" id="ARBA00023015"/>
    </source>
</evidence>
<dbReference type="GO" id="GO:0000976">
    <property type="term" value="F:transcription cis-regulatory region binding"/>
    <property type="evidence" value="ECO:0007669"/>
    <property type="project" value="TreeGrafter"/>
</dbReference>
<dbReference type="GO" id="GO:0003700">
    <property type="term" value="F:DNA-binding transcription factor activity"/>
    <property type="evidence" value="ECO:0007669"/>
    <property type="project" value="TreeGrafter"/>
</dbReference>